<dbReference type="GO" id="GO:0006281">
    <property type="term" value="P:DNA repair"/>
    <property type="evidence" value="ECO:0007669"/>
    <property type="project" value="UniProtKB-ARBA"/>
</dbReference>
<dbReference type="PANTHER" id="PTHR46609:SF8">
    <property type="entry name" value="YQAJ VIRAL RECOMBINASE DOMAIN-CONTAINING PROTEIN"/>
    <property type="match status" value="1"/>
</dbReference>
<dbReference type="Pfam" id="PF09588">
    <property type="entry name" value="YqaJ"/>
    <property type="match status" value="1"/>
</dbReference>
<feature type="transmembrane region" description="Helical" evidence="1">
    <location>
        <begin position="189"/>
        <end position="209"/>
    </location>
</feature>
<dbReference type="InterPro" id="IPR019080">
    <property type="entry name" value="YqaJ_viral_recombinase"/>
</dbReference>
<dbReference type="InterPro" id="IPR051703">
    <property type="entry name" value="NF-kappa-B_Signaling_Reg"/>
</dbReference>
<name>A0A147BBW8_IXORI</name>
<feature type="domain" description="YqaJ viral recombinase" evidence="2">
    <location>
        <begin position="40"/>
        <end position="182"/>
    </location>
</feature>
<dbReference type="EMBL" id="GEGO01007153">
    <property type="protein sequence ID" value="JAR88251.1"/>
    <property type="molecule type" value="Transcribed_RNA"/>
</dbReference>
<keyword evidence="3" id="KW-0255">Endonuclease</keyword>
<dbReference type="SUPFAM" id="SSF52980">
    <property type="entry name" value="Restriction endonuclease-like"/>
    <property type="match status" value="1"/>
</dbReference>
<organism evidence="3">
    <name type="scientific">Ixodes ricinus</name>
    <name type="common">Common tick</name>
    <name type="synonym">Acarus ricinus</name>
    <dbReference type="NCBI Taxonomy" id="34613"/>
    <lineage>
        <taxon>Eukaryota</taxon>
        <taxon>Metazoa</taxon>
        <taxon>Ecdysozoa</taxon>
        <taxon>Arthropoda</taxon>
        <taxon>Chelicerata</taxon>
        <taxon>Arachnida</taxon>
        <taxon>Acari</taxon>
        <taxon>Parasitiformes</taxon>
        <taxon>Ixodida</taxon>
        <taxon>Ixodoidea</taxon>
        <taxon>Ixodidae</taxon>
        <taxon>Ixodinae</taxon>
        <taxon>Ixodes</taxon>
    </lineage>
</organism>
<keyword evidence="1" id="KW-0472">Membrane</keyword>
<dbReference type="Gene3D" id="3.90.320.10">
    <property type="match status" value="1"/>
</dbReference>
<accession>A0A147BBW8</accession>
<dbReference type="InterPro" id="IPR011604">
    <property type="entry name" value="PDDEXK-like_dom_sf"/>
</dbReference>
<reference evidence="3" key="1">
    <citation type="journal article" date="2018" name="PLoS Negl. Trop. Dis.">
        <title>Sialome diversity of ticks revealed by RNAseq of single tick salivary glands.</title>
        <authorList>
            <person name="Perner J."/>
            <person name="Kropackova S."/>
            <person name="Kopacek P."/>
            <person name="Ribeiro J.M."/>
        </authorList>
    </citation>
    <scope>NUCLEOTIDE SEQUENCE</scope>
    <source>
        <strain evidence="3">Siblings of single egg batch collected in Ceske Budejovice</strain>
        <tissue evidence="3">Salivary glands</tissue>
    </source>
</reference>
<keyword evidence="3" id="KW-0378">Hydrolase</keyword>
<dbReference type="GO" id="GO:0004519">
    <property type="term" value="F:endonuclease activity"/>
    <property type="evidence" value="ECO:0007669"/>
    <property type="project" value="UniProtKB-KW"/>
</dbReference>
<keyword evidence="3" id="KW-0540">Nuclease</keyword>
<proteinExistence type="predicted"/>
<dbReference type="AlphaFoldDB" id="A0A147BBW8"/>
<dbReference type="PANTHER" id="PTHR46609">
    <property type="entry name" value="EXONUCLEASE, PHAGE-TYPE/RECB, C-TERMINAL DOMAIN-CONTAINING PROTEIN"/>
    <property type="match status" value="1"/>
</dbReference>
<evidence type="ECO:0000256" key="1">
    <source>
        <dbReference type="SAM" id="Phobius"/>
    </source>
</evidence>
<evidence type="ECO:0000259" key="2">
    <source>
        <dbReference type="Pfam" id="PF09588"/>
    </source>
</evidence>
<sequence>DGLPESCPRCNVFYTDFVVLSSAAVVQLESQTRGTTNALWHESRRLRVTASNIRTVPKMPHTPHERAVLSLTSSAFRGNAATRRGQHFEPVARAQFVRETGLNVSLCGTVVCAELPFLSATPDGIIESCNAILEIKCPDTNDCKALIARGGYEVKGQGDNFFLDPEHDKGFYSQVQFTMLCTKTTLCFFYVWSPCSVASFTVMFNDMFIMQNMARLTKFFFSSMLPYLEEKYRNGSHQLSSDYRRLTQM</sequence>
<keyword evidence="1" id="KW-0812">Transmembrane</keyword>
<dbReference type="InterPro" id="IPR011335">
    <property type="entry name" value="Restrct_endonuc-II-like"/>
</dbReference>
<evidence type="ECO:0000313" key="3">
    <source>
        <dbReference type="EMBL" id="JAR88251.1"/>
    </source>
</evidence>
<dbReference type="CDD" id="cd22343">
    <property type="entry name" value="PDDEXK_lambda_exonuclease-like"/>
    <property type="match status" value="1"/>
</dbReference>
<protein>
    <submittedName>
        <fullName evidence="3">Putative phage-type endonuclease</fullName>
    </submittedName>
</protein>
<feature type="non-terminal residue" evidence="3">
    <location>
        <position position="1"/>
    </location>
</feature>
<keyword evidence="1" id="KW-1133">Transmembrane helix</keyword>